<dbReference type="AlphaFoldDB" id="A0A8J5XW52"/>
<sequence length="501" mass="51083">MATVLAVLVGMALCDGALPSLQEEDPQTLSQMLQWSLEHQDLDALHAKAEAIRDAQRAAPAVLEGGAMRRAPAALPDGDGGGPRIRPVGGAPVDPLATALRQRELSEAWGSLMPDMVARLKGALARATAPEPAVGGEGAAAVEAAVESSLAQLPAADLARLPAGIAPAAASRLVALWSLEELVEDVDLAHDFASFGGFGELMPLLEPARAGATALDALRVREAAVWVFGTAAQNEPRVQTELLRLRLPSALLSLLLEPASAGEAEAVRGAREALRSKALFTLSAVCRSSAAGARELLGSDGLRALALATADGSARVSRRALTLLADVARAALDEGAAETTADDAPLAEPMRDALLRNGSVLCGALGEQLARAAETADLDGGEKALEAAWAFFDLSRRVGGAAAGAEHPPAWPCARALGPALVSVAQRAAGLAARAAEPAAAGSAGAPDIEALELEREFDDVEAGRAELWAQLGESARALVSAVGGTAAAPLSPRPRPSAAR</sequence>
<dbReference type="PANTHER" id="PTHR19316:SF18">
    <property type="entry name" value="HSP70-BINDING PROTEIN 1"/>
    <property type="match status" value="1"/>
</dbReference>
<gene>
    <name evidence="2" type="ORF">KFE25_008537</name>
</gene>
<dbReference type="InterPro" id="IPR016024">
    <property type="entry name" value="ARM-type_fold"/>
</dbReference>
<proteinExistence type="predicted"/>
<evidence type="ECO:0000313" key="3">
    <source>
        <dbReference type="Proteomes" id="UP000751190"/>
    </source>
</evidence>
<dbReference type="InterPro" id="IPR011989">
    <property type="entry name" value="ARM-like"/>
</dbReference>
<name>A0A8J5XW52_DIALT</name>
<dbReference type="OrthoDB" id="10250458at2759"/>
<dbReference type="PANTHER" id="PTHR19316">
    <property type="entry name" value="PROTEIN FOLDING REGULATOR"/>
    <property type="match status" value="1"/>
</dbReference>
<feature type="signal peptide" evidence="1">
    <location>
        <begin position="1"/>
        <end position="16"/>
    </location>
</feature>
<comment type="caution">
    <text evidence="2">The sequence shown here is derived from an EMBL/GenBank/DDBJ whole genome shotgun (WGS) entry which is preliminary data.</text>
</comment>
<keyword evidence="1" id="KW-0732">Signal</keyword>
<evidence type="ECO:0008006" key="4">
    <source>
        <dbReference type="Google" id="ProtNLM"/>
    </source>
</evidence>
<dbReference type="Proteomes" id="UP000751190">
    <property type="component" value="Unassembled WGS sequence"/>
</dbReference>
<dbReference type="EMBL" id="JAGTXO010000001">
    <property type="protein sequence ID" value="KAG8470116.1"/>
    <property type="molecule type" value="Genomic_DNA"/>
</dbReference>
<protein>
    <recommendedName>
        <fullName evidence="4">Nucleotide exchange factor SIL1</fullName>
    </recommendedName>
</protein>
<evidence type="ECO:0000256" key="1">
    <source>
        <dbReference type="SAM" id="SignalP"/>
    </source>
</evidence>
<reference evidence="2" key="1">
    <citation type="submission" date="2021-05" db="EMBL/GenBank/DDBJ databases">
        <title>The genome of the haptophyte Pavlova lutheri (Diacronema luteri, Pavlovales) - a model for lipid biosynthesis in eukaryotic algae.</title>
        <authorList>
            <person name="Hulatt C.J."/>
            <person name="Posewitz M.C."/>
        </authorList>
    </citation>
    <scope>NUCLEOTIDE SEQUENCE</scope>
    <source>
        <strain evidence="2">NIVA-4/92</strain>
    </source>
</reference>
<dbReference type="SUPFAM" id="SSF48371">
    <property type="entry name" value="ARM repeat"/>
    <property type="match status" value="1"/>
</dbReference>
<dbReference type="Gene3D" id="1.25.10.10">
    <property type="entry name" value="Leucine-rich Repeat Variant"/>
    <property type="match status" value="1"/>
</dbReference>
<dbReference type="GO" id="GO:0000774">
    <property type="term" value="F:adenyl-nucleotide exchange factor activity"/>
    <property type="evidence" value="ECO:0007669"/>
    <property type="project" value="TreeGrafter"/>
</dbReference>
<dbReference type="GO" id="GO:0005783">
    <property type="term" value="C:endoplasmic reticulum"/>
    <property type="evidence" value="ECO:0007669"/>
    <property type="project" value="TreeGrafter"/>
</dbReference>
<dbReference type="InterPro" id="IPR050693">
    <property type="entry name" value="Hsp70_NEF-Inhibitors"/>
</dbReference>
<keyword evidence="3" id="KW-1185">Reference proteome</keyword>
<evidence type="ECO:0000313" key="2">
    <source>
        <dbReference type="EMBL" id="KAG8470116.1"/>
    </source>
</evidence>
<feature type="chain" id="PRO_5035307850" description="Nucleotide exchange factor SIL1" evidence="1">
    <location>
        <begin position="17"/>
        <end position="501"/>
    </location>
</feature>
<organism evidence="2 3">
    <name type="scientific">Diacronema lutheri</name>
    <name type="common">Unicellular marine alga</name>
    <name type="synonym">Monochrysis lutheri</name>
    <dbReference type="NCBI Taxonomy" id="2081491"/>
    <lineage>
        <taxon>Eukaryota</taxon>
        <taxon>Haptista</taxon>
        <taxon>Haptophyta</taxon>
        <taxon>Pavlovophyceae</taxon>
        <taxon>Pavlovales</taxon>
        <taxon>Pavlovaceae</taxon>
        <taxon>Diacronema</taxon>
    </lineage>
</organism>
<accession>A0A8J5XW52</accession>